<gene>
    <name evidence="11" type="ORF">ACFPJ4_09880</name>
</gene>
<dbReference type="EC" id="7.1.1.1" evidence="3"/>
<proteinExistence type="inferred from homology"/>
<comment type="catalytic activity">
    <reaction evidence="8">
        <text>NAD(+) + NADPH + H(+)(in) = NADH + NADP(+) + H(+)(out)</text>
        <dbReference type="Rhea" id="RHEA:47992"/>
        <dbReference type="ChEBI" id="CHEBI:15378"/>
        <dbReference type="ChEBI" id="CHEBI:57540"/>
        <dbReference type="ChEBI" id="CHEBI:57783"/>
        <dbReference type="ChEBI" id="CHEBI:57945"/>
        <dbReference type="ChEBI" id="CHEBI:58349"/>
        <dbReference type="EC" id="7.1.1.1"/>
    </reaction>
</comment>
<sequence length="399" mass="40033">MSDTTVGVVTETASGERRVALDPDAVARLMPGARVLVEAGAGVAAGFPDEAYRAAGATVASRSEVVAASTVLAVVRCPDDALIASLRAGQLLLGLIDPFDNLDRIATLAKAGITVAAFELLPRTLSRAQSMDALTSQSSAAGYRAAIVAAEAFGRYFPMMITAAGTARPASVIVIGAGVAGLQAIGVAKRLGAVVTGYDVRPASRSEVESVGAAFLTSSVAEGAAQGGYARAMTAEELAAQQAELAERLVGFDVIITTAKVPGRPSPLLVSSETLAALKPGSVCVDLAAGARGGNVAGSVDGSRIVTGNGVTVVGAGQLAAELPTSASQMYARNVVALLSSLLHDGAVVIDPSDEVHANVVLCRDGEIVSAPIRKALGLDPLAPPSPAPETSDEAVSVS</sequence>
<dbReference type="CDD" id="cd05304">
    <property type="entry name" value="Rubrum_tdh"/>
    <property type="match status" value="1"/>
</dbReference>
<keyword evidence="6" id="KW-1278">Translocase</keyword>
<evidence type="ECO:0000256" key="4">
    <source>
        <dbReference type="ARBA" id="ARBA00022741"/>
    </source>
</evidence>
<protein>
    <recommendedName>
        <fullName evidence="3">proton-translocating NAD(P)(+) transhydrogenase</fullName>
        <ecNumber evidence="3">7.1.1.1</ecNumber>
    </recommendedName>
</protein>
<accession>A0ABW0NTJ0</accession>
<evidence type="ECO:0000256" key="8">
    <source>
        <dbReference type="ARBA" id="ARBA00048202"/>
    </source>
</evidence>
<comment type="similarity">
    <text evidence="2">Belongs to the AlaDH/PNT family.</text>
</comment>
<comment type="caution">
    <text evidence="11">The sequence shown here is derived from an EMBL/GenBank/DDBJ whole genome shotgun (WGS) entry which is preliminary data.</text>
</comment>
<dbReference type="SMART" id="SM01003">
    <property type="entry name" value="AlaDh_PNT_N"/>
    <property type="match status" value="1"/>
</dbReference>
<evidence type="ECO:0000256" key="7">
    <source>
        <dbReference type="ARBA" id="ARBA00023027"/>
    </source>
</evidence>
<evidence type="ECO:0000313" key="12">
    <source>
        <dbReference type="Proteomes" id="UP001596039"/>
    </source>
</evidence>
<dbReference type="Proteomes" id="UP001596039">
    <property type="component" value="Unassembled WGS sequence"/>
</dbReference>
<evidence type="ECO:0000256" key="5">
    <source>
        <dbReference type="ARBA" id="ARBA00022857"/>
    </source>
</evidence>
<evidence type="ECO:0000313" key="11">
    <source>
        <dbReference type="EMBL" id="MFC5502547.1"/>
    </source>
</evidence>
<evidence type="ECO:0000259" key="10">
    <source>
        <dbReference type="SMART" id="SM01003"/>
    </source>
</evidence>
<dbReference type="SUPFAM" id="SSF51735">
    <property type="entry name" value="NAD(P)-binding Rossmann-fold domains"/>
    <property type="match status" value="1"/>
</dbReference>
<dbReference type="InterPro" id="IPR007886">
    <property type="entry name" value="AlaDH/PNT_N"/>
</dbReference>
<dbReference type="SUPFAM" id="SSF52283">
    <property type="entry name" value="Formate/glycerate dehydrogenase catalytic domain-like"/>
    <property type="match status" value="1"/>
</dbReference>
<evidence type="ECO:0000256" key="6">
    <source>
        <dbReference type="ARBA" id="ARBA00022967"/>
    </source>
</evidence>
<evidence type="ECO:0000256" key="2">
    <source>
        <dbReference type="ARBA" id="ARBA00005689"/>
    </source>
</evidence>
<dbReference type="Pfam" id="PF05222">
    <property type="entry name" value="AlaDh_PNT_N"/>
    <property type="match status" value="1"/>
</dbReference>
<evidence type="ECO:0000256" key="1">
    <source>
        <dbReference type="ARBA" id="ARBA00003943"/>
    </source>
</evidence>
<dbReference type="PANTHER" id="PTHR10160:SF19">
    <property type="entry name" value="PROTON-TRANSLOCATING NAD(P)(+) TRANSHYDROGENASE"/>
    <property type="match status" value="1"/>
</dbReference>
<name>A0ABW0NTJ0_9MICO</name>
<dbReference type="InterPro" id="IPR008143">
    <property type="entry name" value="Ala_DH/PNT_CS2"/>
</dbReference>
<evidence type="ECO:0000256" key="3">
    <source>
        <dbReference type="ARBA" id="ARBA00012943"/>
    </source>
</evidence>
<comment type="function">
    <text evidence="1">The transhydrogenation between NADH and NADP is coupled to respiration and ATP hydrolysis and functions as a proton pump across the membrane.</text>
</comment>
<keyword evidence="7" id="KW-0520">NAD</keyword>
<keyword evidence="5" id="KW-0521">NADP</keyword>
<dbReference type="EMBL" id="JBHSMG010000002">
    <property type="protein sequence ID" value="MFC5502547.1"/>
    <property type="molecule type" value="Genomic_DNA"/>
</dbReference>
<dbReference type="RefSeq" id="WP_386740239.1">
    <property type="nucleotide sequence ID" value="NZ_JBHSMG010000002.1"/>
</dbReference>
<dbReference type="Gene3D" id="3.40.50.720">
    <property type="entry name" value="NAD(P)-binding Rossmann-like Domain"/>
    <property type="match status" value="2"/>
</dbReference>
<dbReference type="Pfam" id="PF01262">
    <property type="entry name" value="AlaDh_PNT_C"/>
    <property type="match status" value="1"/>
</dbReference>
<dbReference type="PROSITE" id="PS00837">
    <property type="entry name" value="ALADH_PNT_2"/>
    <property type="match status" value="1"/>
</dbReference>
<feature type="domain" description="Alanine dehydrogenase/pyridine nucleotide transhydrogenase N-terminal" evidence="10">
    <location>
        <begin position="7"/>
        <end position="141"/>
    </location>
</feature>
<evidence type="ECO:0000259" key="9">
    <source>
        <dbReference type="SMART" id="SM01002"/>
    </source>
</evidence>
<dbReference type="PANTHER" id="PTHR10160">
    <property type="entry name" value="NAD(P) TRANSHYDROGENASE"/>
    <property type="match status" value="1"/>
</dbReference>
<organism evidence="11 12">
    <name type="scientific">Lysinimonas soli</name>
    <dbReference type="NCBI Taxonomy" id="1074233"/>
    <lineage>
        <taxon>Bacteria</taxon>
        <taxon>Bacillati</taxon>
        <taxon>Actinomycetota</taxon>
        <taxon>Actinomycetes</taxon>
        <taxon>Micrococcales</taxon>
        <taxon>Microbacteriaceae</taxon>
        <taxon>Lysinimonas</taxon>
    </lineage>
</organism>
<keyword evidence="12" id="KW-1185">Reference proteome</keyword>
<dbReference type="SMART" id="SM01002">
    <property type="entry name" value="AlaDh_PNT_C"/>
    <property type="match status" value="1"/>
</dbReference>
<reference evidence="12" key="1">
    <citation type="journal article" date="2019" name="Int. J. Syst. Evol. Microbiol.">
        <title>The Global Catalogue of Microorganisms (GCM) 10K type strain sequencing project: providing services to taxonomists for standard genome sequencing and annotation.</title>
        <authorList>
            <consortium name="The Broad Institute Genomics Platform"/>
            <consortium name="The Broad Institute Genome Sequencing Center for Infectious Disease"/>
            <person name="Wu L."/>
            <person name="Ma J."/>
        </authorList>
    </citation>
    <scope>NUCLEOTIDE SEQUENCE [LARGE SCALE GENOMIC DNA]</scope>
    <source>
        <strain evidence="12">CGMCC 4.6997</strain>
    </source>
</reference>
<feature type="domain" description="Alanine dehydrogenase/pyridine nucleotide transhydrogenase NAD(H)-binding" evidence="9">
    <location>
        <begin position="150"/>
        <end position="315"/>
    </location>
</feature>
<dbReference type="InterPro" id="IPR036291">
    <property type="entry name" value="NAD(P)-bd_dom_sf"/>
</dbReference>
<keyword evidence="4" id="KW-0547">Nucleotide-binding</keyword>
<dbReference type="InterPro" id="IPR007698">
    <property type="entry name" value="AlaDH/PNT_NAD(H)-bd"/>
</dbReference>